<reference evidence="1" key="1">
    <citation type="submission" date="2018-05" db="EMBL/GenBank/DDBJ databases">
        <authorList>
            <person name="Lanie J.A."/>
            <person name="Ng W.-L."/>
            <person name="Kazmierczak K.M."/>
            <person name="Andrzejewski T.M."/>
            <person name="Davidsen T.M."/>
            <person name="Wayne K.J."/>
            <person name="Tettelin H."/>
            <person name="Glass J.I."/>
            <person name="Rusch D."/>
            <person name="Podicherti R."/>
            <person name="Tsui H.-C.T."/>
            <person name="Winkler M.E."/>
        </authorList>
    </citation>
    <scope>NUCLEOTIDE SEQUENCE</scope>
</reference>
<name>A0A382XUW0_9ZZZZ</name>
<dbReference type="EMBL" id="UINC01170640">
    <property type="protein sequence ID" value="SVD74783.1"/>
    <property type="molecule type" value="Genomic_DNA"/>
</dbReference>
<proteinExistence type="predicted"/>
<accession>A0A382XUW0</accession>
<evidence type="ECO:0000313" key="1">
    <source>
        <dbReference type="EMBL" id="SVD74783.1"/>
    </source>
</evidence>
<protein>
    <submittedName>
        <fullName evidence="1">Uncharacterized protein</fullName>
    </submittedName>
</protein>
<organism evidence="1">
    <name type="scientific">marine metagenome</name>
    <dbReference type="NCBI Taxonomy" id="408172"/>
    <lineage>
        <taxon>unclassified sequences</taxon>
        <taxon>metagenomes</taxon>
        <taxon>ecological metagenomes</taxon>
    </lineage>
</organism>
<gene>
    <name evidence="1" type="ORF">METZ01_LOCUS427637</name>
</gene>
<dbReference type="AlphaFoldDB" id="A0A382XUW0"/>
<sequence>MGNYSLIQNDTDYIIIATIYSIFLT</sequence>